<feature type="domain" description="Transketolase-like pyrimidine-binding" evidence="1">
    <location>
        <begin position="2"/>
        <end position="167"/>
    </location>
</feature>
<accession>A0A7G9RE26</accession>
<dbReference type="KEGG" id="nmes:H9L09_05495"/>
<dbReference type="SMART" id="SM00861">
    <property type="entry name" value="Transket_pyr"/>
    <property type="match status" value="1"/>
</dbReference>
<dbReference type="GO" id="GO:0000287">
    <property type="term" value="F:magnesium ion binding"/>
    <property type="evidence" value="ECO:0007669"/>
    <property type="project" value="UniProtKB-ARBA"/>
</dbReference>
<dbReference type="Pfam" id="PF02779">
    <property type="entry name" value="Transket_pyr"/>
    <property type="match status" value="1"/>
</dbReference>
<dbReference type="PANTHER" id="PTHR43825">
    <property type="entry name" value="PYRUVATE DEHYDROGENASE E1 COMPONENT"/>
    <property type="match status" value="1"/>
</dbReference>
<sequence>MSDPRQTFARAATALLDEDPSVALVYAEISGQFFADAERSHPDRVINVGIREQLLVNVGAGLALTGMRPIVHTFGSFLVERAFEQIKLGFSHQDVGGVLVGSGGSFDAASAGRTHQAPGDVALIDTLPGWTVHVPGHATEVEDALRLAVAGSGRDYVRVVSQQNTEAFPVRPGRFHVLRRGAGPTVVAVGPVLDAVVAATGGLDATVLYASTVRPFDGRGLREVLSGPEVVLVEPYLAGTSSRVVSDALVDVPHRLLALGVGAEELRRYGTPRQHVAAHGLDAAGIRASLEVFLGQSTRLARERSSART</sequence>
<evidence type="ECO:0000313" key="3">
    <source>
        <dbReference type="Proteomes" id="UP000515947"/>
    </source>
</evidence>
<dbReference type="Gene3D" id="3.40.50.970">
    <property type="match status" value="1"/>
</dbReference>
<keyword evidence="3" id="KW-1185">Reference proteome</keyword>
<dbReference type="EMBL" id="CP060713">
    <property type="protein sequence ID" value="QNN53851.1"/>
    <property type="molecule type" value="Genomic_DNA"/>
</dbReference>
<dbReference type="SUPFAM" id="SSF52518">
    <property type="entry name" value="Thiamin diphosphate-binding fold (THDP-binding)"/>
    <property type="match status" value="1"/>
</dbReference>
<dbReference type="CDD" id="cd07033">
    <property type="entry name" value="TPP_PYR_DXS_TK_like"/>
    <property type="match status" value="1"/>
</dbReference>
<dbReference type="InterPro" id="IPR005475">
    <property type="entry name" value="Transketolase-like_Pyr-bd"/>
</dbReference>
<organism evidence="2 3">
    <name type="scientific">Nocardioides mesophilus</name>
    <dbReference type="NCBI Taxonomy" id="433659"/>
    <lineage>
        <taxon>Bacteria</taxon>
        <taxon>Bacillati</taxon>
        <taxon>Actinomycetota</taxon>
        <taxon>Actinomycetes</taxon>
        <taxon>Propionibacteriales</taxon>
        <taxon>Nocardioidaceae</taxon>
        <taxon>Nocardioides</taxon>
    </lineage>
</organism>
<dbReference type="SUPFAM" id="SSF52922">
    <property type="entry name" value="TK C-terminal domain-like"/>
    <property type="match status" value="1"/>
</dbReference>
<dbReference type="Proteomes" id="UP000515947">
    <property type="component" value="Chromosome"/>
</dbReference>
<evidence type="ECO:0000259" key="1">
    <source>
        <dbReference type="SMART" id="SM00861"/>
    </source>
</evidence>
<gene>
    <name evidence="2" type="ORF">H9L09_05495</name>
</gene>
<name>A0A7G9RE26_9ACTN</name>
<protein>
    <submittedName>
        <fullName evidence="2">Transketolase</fullName>
    </submittedName>
</protein>
<dbReference type="InterPro" id="IPR051157">
    <property type="entry name" value="PDH/Transketolase"/>
</dbReference>
<dbReference type="InterPro" id="IPR029061">
    <property type="entry name" value="THDP-binding"/>
</dbReference>
<reference evidence="2 3" key="1">
    <citation type="submission" date="2020-08" db="EMBL/GenBank/DDBJ databases">
        <title>Genome sequence of Nocardioides mesophilus KACC 16243T.</title>
        <authorList>
            <person name="Hyun D.-W."/>
            <person name="Bae J.-W."/>
        </authorList>
    </citation>
    <scope>NUCLEOTIDE SEQUENCE [LARGE SCALE GENOMIC DNA]</scope>
    <source>
        <strain evidence="2 3">KACC 16243</strain>
    </source>
</reference>
<dbReference type="PANTHER" id="PTHR43825:SF3">
    <property type="entry name" value="PYRUVATE DEHYDROGENASE E1 COMPONENT"/>
    <property type="match status" value="1"/>
</dbReference>
<dbReference type="AlphaFoldDB" id="A0A7G9RE26"/>
<dbReference type="RefSeq" id="WP_187579695.1">
    <property type="nucleotide sequence ID" value="NZ_CP060713.1"/>
</dbReference>
<dbReference type="InterPro" id="IPR009014">
    <property type="entry name" value="Transketo_C/PFOR_II"/>
</dbReference>
<proteinExistence type="predicted"/>
<evidence type="ECO:0000313" key="2">
    <source>
        <dbReference type="EMBL" id="QNN53851.1"/>
    </source>
</evidence>
<dbReference type="Gene3D" id="3.40.50.920">
    <property type="match status" value="1"/>
</dbReference>